<keyword evidence="3 6" id="KW-0812">Transmembrane</keyword>
<evidence type="ECO:0000256" key="6">
    <source>
        <dbReference type="SAM" id="Phobius"/>
    </source>
</evidence>
<evidence type="ECO:0000256" key="3">
    <source>
        <dbReference type="ARBA" id="ARBA00022692"/>
    </source>
</evidence>
<evidence type="ECO:0000256" key="5">
    <source>
        <dbReference type="ARBA" id="ARBA00023136"/>
    </source>
</evidence>
<dbReference type="Proteomes" id="UP000218796">
    <property type="component" value="Unassembled WGS sequence"/>
</dbReference>
<keyword evidence="4 6" id="KW-1133">Transmembrane helix</keyword>
<dbReference type="Gene3D" id="1.10.4160.10">
    <property type="entry name" value="Hydantoin permease"/>
    <property type="match status" value="1"/>
</dbReference>
<feature type="transmembrane region" description="Helical" evidence="6">
    <location>
        <begin position="45"/>
        <end position="69"/>
    </location>
</feature>
<accession>A0A2A2MDU3</accession>
<gene>
    <name evidence="7" type="ORF">CJD50_05790</name>
</gene>
<feature type="transmembrane region" description="Helical" evidence="6">
    <location>
        <begin position="250"/>
        <end position="272"/>
    </location>
</feature>
<dbReference type="PANTHER" id="PTHR30569">
    <property type="entry name" value="CYTOSINE TRANSPORTER CODB"/>
    <property type="match status" value="1"/>
</dbReference>
<feature type="transmembrane region" description="Helical" evidence="6">
    <location>
        <begin position="293"/>
        <end position="311"/>
    </location>
</feature>
<dbReference type="InterPro" id="IPR030191">
    <property type="entry name" value="CodB"/>
</dbReference>
<dbReference type="EMBL" id="NQMS01000002">
    <property type="protein sequence ID" value="PAV97173.1"/>
    <property type="molecule type" value="Genomic_DNA"/>
</dbReference>
<dbReference type="RefSeq" id="WP_008813994.1">
    <property type="nucleotide sequence ID" value="NZ_CAUFSP010000028.1"/>
</dbReference>
<comment type="caution">
    <text evidence="7">The sequence shown here is derived from an EMBL/GenBank/DDBJ whole genome shotgun (WGS) entry which is preliminary data.</text>
</comment>
<dbReference type="AlphaFoldDB" id="A0A2A2MDU3"/>
<feature type="transmembrane region" description="Helical" evidence="6">
    <location>
        <begin position="189"/>
        <end position="207"/>
    </location>
</feature>
<dbReference type="InterPro" id="IPR001248">
    <property type="entry name" value="Pur-cyt_permease"/>
</dbReference>
<reference evidence="7 8" key="1">
    <citation type="submission" date="2017-08" db="EMBL/GenBank/DDBJ databases">
        <title>Draft Genome Sequence of Hafnia alvei CITHA-6 Isolated from Raw Bovine Milk.</title>
        <authorList>
            <person name="Culligan E.P."/>
            <person name="Mcsweeney A."/>
            <person name="O'Doherty C."/>
            <person name="Gleeson E."/>
            <person name="O'Riordan D."/>
            <person name="Sleator R.D."/>
        </authorList>
    </citation>
    <scope>NUCLEOTIDE SEQUENCE [LARGE SCALE GENOMIC DNA]</scope>
    <source>
        <strain evidence="7 8">CITHA-6</strain>
    </source>
</reference>
<dbReference type="PANTHER" id="PTHR30569:SF0">
    <property type="entry name" value="CYTOSINE PERMEASE"/>
    <property type="match status" value="1"/>
</dbReference>
<sequence length="414" mass="43727">MRKTEQTENATSTASGFHVAMILLGIAVTPVLLSSSSLGNQLSSANLISVVTIGGLILTILAAVTICVGEKARLPTYGIVKYAFGERGAVAINILMAISLFGWIAVTANMFGHSVHDLLAQHGVDLPTPLWVTLGCMIFVASTAFGFAVLGKIAQIAVPVIALVLCYILYAATHGQAPMLDSMNQMNTGVAVSTVVGTIIVLVATLPDFGSFVHNRKHALIAAGITFLIAYPLLYWAGATPSALSGQGSLLSAMAVFGAVLPAALLLIFACITGNAGNMFQGTLVVSTLLTRFPKWQITLVLGLLAAIVGSMDIMAWFIPFLLFLGIATPPVAGIYIADFFLYRQNGYDETVLSNESQIKICTFVAWLLGSAVGFMTVNDVMTLTTIPSIDSILVACVGYACLSRIQRKQMLVQ</sequence>
<feature type="transmembrane region" description="Helical" evidence="6">
    <location>
        <begin position="157"/>
        <end position="177"/>
    </location>
</feature>
<evidence type="ECO:0000256" key="4">
    <source>
        <dbReference type="ARBA" id="ARBA00022989"/>
    </source>
</evidence>
<evidence type="ECO:0000313" key="7">
    <source>
        <dbReference type="EMBL" id="PAV97173.1"/>
    </source>
</evidence>
<keyword evidence="8" id="KW-1185">Reference proteome</keyword>
<keyword evidence="5 6" id="KW-0472">Membrane</keyword>
<feature type="transmembrane region" description="Helical" evidence="6">
    <location>
        <begin position="12"/>
        <end position="33"/>
    </location>
</feature>
<dbReference type="GO" id="GO:0005886">
    <property type="term" value="C:plasma membrane"/>
    <property type="evidence" value="ECO:0007669"/>
    <property type="project" value="TreeGrafter"/>
</dbReference>
<evidence type="ECO:0000313" key="8">
    <source>
        <dbReference type="Proteomes" id="UP000218796"/>
    </source>
</evidence>
<evidence type="ECO:0000256" key="2">
    <source>
        <dbReference type="ARBA" id="ARBA00008974"/>
    </source>
</evidence>
<organism evidence="7 8">
    <name type="scientific">Hafnia paralvei</name>
    <dbReference type="NCBI Taxonomy" id="546367"/>
    <lineage>
        <taxon>Bacteria</taxon>
        <taxon>Pseudomonadati</taxon>
        <taxon>Pseudomonadota</taxon>
        <taxon>Gammaproteobacteria</taxon>
        <taxon>Enterobacterales</taxon>
        <taxon>Hafniaceae</taxon>
        <taxon>Hafnia</taxon>
    </lineage>
</organism>
<comment type="similarity">
    <text evidence="2">Belongs to the purine-cytosine permease (2.A.39) family.</text>
</comment>
<feature type="transmembrane region" description="Helical" evidence="6">
    <location>
        <begin position="384"/>
        <end position="403"/>
    </location>
</feature>
<feature type="transmembrane region" description="Helical" evidence="6">
    <location>
        <begin position="359"/>
        <end position="378"/>
    </location>
</feature>
<name>A0A2A2MDU3_9GAMM</name>
<evidence type="ECO:0000256" key="1">
    <source>
        <dbReference type="ARBA" id="ARBA00004141"/>
    </source>
</evidence>
<feature type="transmembrane region" description="Helical" evidence="6">
    <location>
        <begin position="219"/>
        <end position="238"/>
    </location>
</feature>
<dbReference type="OrthoDB" id="9780088at2"/>
<comment type="subcellular location">
    <subcellularLocation>
        <location evidence="1">Membrane</location>
        <topology evidence="1">Multi-pass membrane protein</topology>
    </subcellularLocation>
</comment>
<dbReference type="Pfam" id="PF02133">
    <property type="entry name" value="Transp_cyt_pur"/>
    <property type="match status" value="1"/>
</dbReference>
<feature type="transmembrane region" description="Helical" evidence="6">
    <location>
        <begin position="131"/>
        <end position="150"/>
    </location>
</feature>
<protein>
    <submittedName>
        <fullName evidence="7">Cytosine permease</fullName>
    </submittedName>
</protein>
<feature type="transmembrane region" description="Helical" evidence="6">
    <location>
        <begin position="90"/>
        <end position="111"/>
    </location>
</feature>
<dbReference type="CDD" id="cd11484">
    <property type="entry name" value="SLC-NCS1sbd_CobB-like"/>
    <property type="match status" value="1"/>
</dbReference>
<proteinExistence type="inferred from homology"/>
<dbReference type="GO" id="GO:0015209">
    <property type="term" value="F:cytosine transmembrane transporter activity"/>
    <property type="evidence" value="ECO:0007669"/>
    <property type="project" value="InterPro"/>
</dbReference>
<feature type="transmembrane region" description="Helical" evidence="6">
    <location>
        <begin position="317"/>
        <end position="338"/>
    </location>
</feature>